<dbReference type="Proteomes" id="UP001519287">
    <property type="component" value="Unassembled WGS sequence"/>
</dbReference>
<comment type="caution">
    <text evidence="2">The sequence shown here is derived from an EMBL/GenBank/DDBJ whole genome shotgun (WGS) entry which is preliminary data.</text>
</comment>
<evidence type="ECO:0000256" key="1">
    <source>
        <dbReference type="SAM" id="Phobius"/>
    </source>
</evidence>
<keyword evidence="3" id="KW-1185">Reference proteome</keyword>
<feature type="transmembrane region" description="Helical" evidence="1">
    <location>
        <begin position="21"/>
        <end position="41"/>
    </location>
</feature>
<gene>
    <name evidence="2" type="ORF">J2Z66_004137</name>
</gene>
<protein>
    <submittedName>
        <fullName evidence="2">Uncharacterized protein</fullName>
    </submittedName>
</protein>
<keyword evidence="1" id="KW-1133">Transmembrane helix</keyword>
<organism evidence="2 3">
    <name type="scientific">Paenibacillus eucommiae</name>
    <dbReference type="NCBI Taxonomy" id="1355755"/>
    <lineage>
        <taxon>Bacteria</taxon>
        <taxon>Bacillati</taxon>
        <taxon>Bacillota</taxon>
        <taxon>Bacilli</taxon>
        <taxon>Bacillales</taxon>
        <taxon>Paenibacillaceae</taxon>
        <taxon>Paenibacillus</taxon>
    </lineage>
</organism>
<dbReference type="RefSeq" id="WP_281068865.1">
    <property type="nucleotide sequence ID" value="NZ_JAGGLB010000014.1"/>
</dbReference>
<reference evidence="2 3" key="1">
    <citation type="submission" date="2021-03" db="EMBL/GenBank/DDBJ databases">
        <title>Genomic Encyclopedia of Type Strains, Phase IV (KMG-IV): sequencing the most valuable type-strain genomes for metagenomic binning, comparative biology and taxonomic classification.</title>
        <authorList>
            <person name="Goeker M."/>
        </authorList>
    </citation>
    <scope>NUCLEOTIDE SEQUENCE [LARGE SCALE GENOMIC DNA]</scope>
    <source>
        <strain evidence="2 3">DSM 26048</strain>
    </source>
</reference>
<accession>A0ABS4IY62</accession>
<sequence>MNWFKKFLKNKRYRQAIILKVLLGIFIATVGRVLFALLMGLL</sequence>
<evidence type="ECO:0000313" key="3">
    <source>
        <dbReference type="Proteomes" id="UP001519287"/>
    </source>
</evidence>
<name>A0ABS4IY62_9BACL</name>
<evidence type="ECO:0000313" key="2">
    <source>
        <dbReference type="EMBL" id="MBP1992528.1"/>
    </source>
</evidence>
<dbReference type="EMBL" id="JAGGLB010000014">
    <property type="protein sequence ID" value="MBP1992528.1"/>
    <property type="molecule type" value="Genomic_DNA"/>
</dbReference>
<proteinExistence type="predicted"/>
<keyword evidence="1" id="KW-0812">Transmembrane</keyword>
<keyword evidence="1" id="KW-0472">Membrane</keyword>